<evidence type="ECO:0000256" key="1">
    <source>
        <dbReference type="SAM" id="MobiDB-lite"/>
    </source>
</evidence>
<evidence type="ECO:0000313" key="2">
    <source>
        <dbReference type="EMBL" id="NBD27323.1"/>
    </source>
</evidence>
<comment type="caution">
    <text evidence="2">The sequence shown here is derived from an EMBL/GenBank/DDBJ whole genome shotgun (WGS) entry which is preliminary data.</text>
</comment>
<reference evidence="2 3" key="1">
    <citation type="submission" date="2020-01" db="EMBL/GenBank/DDBJ databases">
        <title>Paenibacillus soybeanensis sp. nov. isolated from the nodules of soybean (Glycine max(L.) Merr).</title>
        <authorList>
            <person name="Wang H."/>
        </authorList>
    </citation>
    <scope>NUCLEOTIDE SEQUENCE [LARGE SCALE GENOMIC DNA]</scope>
    <source>
        <strain evidence="2 3">T1</strain>
    </source>
</reference>
<protein>
    <recommendedName>
        <fullName evidence="4">YhcN/YlaJ family sporulation lipoprotein</fullName>
    </recommendedName>
</protein>
<dbReference type="RefSeq" id="WP_161746345.1">
    <property type="nucleotide sequence ID" value="NZ_JAAAMV010000026.1"/>
</dbReference>
<accession>A0ABW9XX73</accession>
<dbReference type="EMBL" id="JAAAMV010000026">
    <property type="protein sequence ID" value="NBD27323.1"/>
    <property type="molecule type" value="Genomic_DNA"/>
</dbReference>
<feature type="region of interest" description="Disordered" evidence="1">
    <location>
        <begin position="267"/>
        <end position="303"/>
    </location>
</feature>
<dbReference type="PROSITE" id="PS51257">
    <property type="entry name" value="PROKAR_LIPOPROTEIN"/>
    <property type="match status" value="1"/>
</dbReference>
<keyword evidence="3" id="KW-1185">Reference proteome</keyword>
<dbReference type="Proteomes" id="UP000665561">
    <property type="component" value="Unassembled WGS sequence"/>
</dbReference>
<organism evidence="2 3">
    <name type="scientific">Paenibacillus glycinis</name>
    <dbReference type="NCBI Taxonomy" id="2697035"/>
    <lineage>
        <taxon>Bacteria</taxon>
        <taxon>Bacillati</taxon>
        <taxon>Bacillota</taxon>
        <taxon>Bacilli</taxon>
        <taxon>Bacillales</taxon>
        <taxon>Paenibacillaceae</taxon>
        <taxon>Paenibacillus</taxon>
    </lineage>
</organism>
<evidence type="ECO:0008006" key="4">
    <source>
        <dbReference type="Google" id="ProtNLM"/>
    </source>
</evidence>
<proteinExistence type="predicted"/>
<dbReference type="Pfam" id="PF09580">
    <property type="entry name" value="Spore_YhcN_YlaJ"/>
    <property type="match status" value="2"/>
</dbReference>
<evidence type="ECO:0000313" key="3">
    <source>
        <dbReference type="Proteomes" id="UP000665561"/>
    </source>
</evidence>
<gene>
    <name evidence="2" type="ORF">GT019_25920</name>
</gene>
<name>A0ABW9XX73_9BACL</name>
<dbReference type="InterPro" id="IPR019076">
    <property type="entry name" value="Spore_lipoprot_YhcN/YlaJ-like"/>
</dbReference>
<sequence length="503" mass="53973">MQRKWAMLAAGAMLSTMLTGCMENHGELGNRNIRGNSVSYDMNGNRILNTRFANDQMNEMNRVDGHRLNSNNLVGLHKNYRLEMSEAMADRISGIKGVGKAYVMLTDDNAYVAVSLKDDAGKKGANAMSLSAPAPIGRTQQAYMRPYNMKSTNAHALNTHRTRASSIATPNMHLASTKNTYGMNGMIGTSSTYGTNGMYGTSGTSMYGTAGAKGPHMKSQGLANGKQSSSFHNVSNGMKNMSLGMNANSYLRGPSKNYVSSNRNNINGLTTRHPNGITNMSRNTARGLNNLSTDVTGTTNLSRTMNRGTNALYRDASDVTRGTANLGRDAARGTMDLGRDVSRGMRDLARGTGDVLRGAVNLPRDVARGTVDLGRDVARGTTDLGRDVARGTTDVTRDTARGMSSLSTGMPRGADGMTRTVMPYAAGRMAADSDVTTAMKAQIASEVKKMSPSIKNVYVSANPDFVDRMGAYMADVKAGHPIQGFIAEFNAMVDRIFPTRSRP</sequence>